<dbReference type="PROSITE" id="PS50089">
    <property type="entry name" value="ZF_RING_2"/>
    <property type="match status" value="1"/>
</dbReference>
<feature type="domain" description="Helicase C-terminal" evidence="11">
    <location>
        <begin position="1218"/>
        <end position="1370"/>
    </location>
</feature>
<evidence type="ECO:0000313" key="13">
    <source>
        <dbReference type="Proteomes" id="UP000286134"/>
    </source>
</evidence>
<dbReference type="SUPFAM" id="SSF52540">
    <property type="entry name" value="P-loop containing nucleoside triphosphate hydrolases"/>
    <property type="match status" value="2"/>
</dbReference>
<dbReference type="InterPro" id="IPR049730">
    <property type="entry name" value="SNF2/RAD54-like_C"/>
</dbReference>
<protein>
    <submittedName>
        <fullName evidence="12">Putative ATP-dependent helicase</fullName>
    </submittedName>
</protein>
<keyword evidence="2" id="KW-0547">Nucleotide-binding</keyword>
<comment type="caution">
    <text evidence="12">The sequence shown here is derived from an EMBL/GenBank/DDBJ whole genome shotgun (WGS) entry which is preliminary data.</text>
</comment>
<gene>
    <name evidence="12" type="ORF">OnM2_079007</name>
</gene>
<evidence type="ECO:0000256" key="7">
    <source>
        <dbReference type="PROSITE-ProRule" id="PRU00175"/>
    </source>
</evidence>
<dbReference type="PROSITE" id="PS00518">
    <property type="entry name" value="ZF_RING_1"/>
    <property type="match status" value="1"/>
</dbReference>
<dbReference type="SMART" id="SM00490">
    <property type="entry name" value="HELICc"/>
    <property type="match status" value="1"/>
</dbReference>
<keyword evidence="1" id="KW-0479">Metal-binding</keyword>
<dbReference type="STRING" id="212602.A0A420HH40"/>
<evidence type="ECO:0000256" key="2">
    <source>
        <dbReference type="ARBA" id="ARBA00022741"/>
    </source>
</evidence>
<evidence type="ECO:0000256" key="1">
    <source>
        <dbReference type="ARBA" id="ARBA00022723"/>
    </source>
</evidence>
<keyword evidence="6" id="KW-0067">ATP-binding</keyword>
<evidence type="ECO:0000256" key="5">
    <source>
        <dbReference type="ARBA" id="ARBA00022833"/>
    </source>
</evidence>
<dbReference type="SMART" id="SM00487">
    <property type="entry name" value="DEXDc"/>
    <property type="match status" value="1"/>
</dbReference>
<evidence type="ECO:0000256" key="6">
    <source>
        <dbReference type="ARBA" id="ARBA00022840"/>
    </source>
</evidence>
<dbReference type="InterPro" id="IPR017907">
    <property type="entry name" value="Znf_RING_CS"/>
</dbReference>
<dbReference type="InterPro" id="IPR052583">
    <property type="entry name" value="ATP-helicase/E3_Ub-Ligase"/>
</dbReference>
<keyword evidence="8" id="KW-0175">Coiled coil</keyword>
<dbReference type="GO" id="GO:0016787">
    <property type="term" value="F:hydrolase activity"/>
    <property type="evidence" value="ECO:0007669"/>
    <property type="project" value="UniProtKB-KW"/>
</dbReference>
<dbReference type="InterPro" id="IPR014001">
    <property type="entry name" value="Helicase_ATP-bd"/>
</dbReference>
<accession>A0A420HH40</accession>
<dbReference type="InterPro" id="IPR001650">
    <property type="entry name" value="Helicase_C-like"/>
</dbReference>
<dbReference type="FunFam" id="3.40.50.10810:FF:000059">
    <property type="entry name" value="SNF2 family helicase/ATPase, putative"/>
    <property type="match status" value="1"/>
</dbReference>
<dbReference type="InterPro" id="IPR027417">
    <property type="entry name" value="P-loop_NTPase"/>
</dbReference>
<evidence type="ECO:0000256" key="4">
    <source>
        <dbReference type="ARBA" id="ARBA00022801"/>
    </source>
</evidence>
<evidence type="ECO:0000259" key="10">
    <source>
        <dbReference type="PROSITE" id="PS51192"/>
    </source>
</evidence>
<name>A0A420HH40_9PEZI</name>
<evidence type="ECO:0000256" key="8">
    <source>
        <dbReference type="SAM" id="Coils"/>
    </source>
</evidence>
<evidence type="ECO:0000259" key="9">
    <source>
        <dbReference type="PROSITE" id="PS50089"/>
    </source>
</evidence>
<dbReference type="GO" id="GO:0000209">
    <property type="term" value="P:protein polyubiquitination"/>
    <property type="evidence" value="ECO:0007669"/>
    <property type="project" value="TreeGrafter"/>
</dbReference>
<evidence type="ECO:0000256" key="3">
    <source>
        <dbReference type="ARBA" id="ARBA00022771"/>
    </source>
</evidence>
<dbReference type="Pfam" id="PF13920">
    <property type="entry name" value="zf-C3HC4_3"/>
    <property type="match status" value="1"/>
</dbReference>
<evidence type="ECO:0000259" key="11">
    <source>
        <dbReference type="PROSITE" id="PS51194"/>
    </source>
</evidence>
<sequence length="1423" mass="164427">MSEANSDIVNDHIPNISDQLIDFLCQDPSISEQPRKRRKTKLGLHITEKPEACKNEKNYIIVNRSFLEVKCQKSRLENRLLPLKRYNISPYVQWAHSTEPKHIEIRDQFRHPIFHTNVPETKDRSDIFIALLVDKCKSRAARTHNHLWTEFDIGLTRDSDFDVVQFTFTIKWDITISPSEITSNENRSLALVKVLDMYFPDPRTIVESSWTPQDFYSNAYSPPKDYPYSESIVIPGIKCTLYPFQKRAIQWLLRREGVEWANGSIRDFIYTSKIIELESFFETEDFNGKKFYVSHLFGIATFGIEPFRAFGQSIKGGILSEEMGLGKTIEMISLIALHKLLKISSSPVFDPFSDTFIQKTSATLIITPPAILHQWITEVKQHAPFLKIIQYEGIKTHPKIDFSQLLNKLALSDIVVTTYSVLAAEFHYTQLNPEKKLRREPKYQRPKSPLMMLYWWRCVIDEAQLVESGVSNAAIIARMIPRVNAWCVSGTPVKKDINDIRGLLIFLRYEPYASAKHVWKTLITSHKHEFSKIIRRIAIRHSKQSVRDELKLPFQRRFVITMSFTLVEEQNYLELFKEMCNEVGLDDKGRPLNKGWEIENYCEIMRRWLCRLRQTVLHPQIGSKNRKALGHRDGSLRTIDQVLDAMIDQNQASIKTDQRKMCLLKLKRGQYFENIHRITESLSVWTETAKEASIIVQECREDLKQELIRIKNETRSTVPSCNQVLENNLNIDEEQRDLDSTSRLSTLRNRLRGALEVEHVAEFFIAGAYFQIKSNKQTTRPDSPEFQKLEMLEKRGYETAKELRKEILREITYKANQLMKRVAEKAQFGTWTEIPEFSMGSFEKKMENQNYHDSLSEIARALDSQAIVLKEWRETTIETLLHSLVDEDSGKENTGNEYDDSTKVQEEVMVFVQALRIAICDRHDVLTGQTNNLIRDEVKTAIRLAKNGQGVFPEKTLMLLGLREQIKPKTKSSVRGLINEIRSKFNSLKQDAANGSLRAQKEILVVEKQLKDIQNQMSDQLKVTAALEKEVELFTVVMNTRVEYYRQLQQISDMVSIYDGPTDEKTLVRMLGDERNLIEKIDTSKSKQRYLCHLRQEVNNPSEQKICVICKEKIDIGTITICGHQFCKECISLWWLSHRNCPVCKRRLAQVDLYKIICPHKISIKVDNNIEEQSLQSESFSSPSSEKSAIYTNICQSKFTEIKNIKLDGPSFSTKIATLARHLIWLRDSDPGAKTIIFSQFKEFLNALTVALEQFNIGYSDIDRANGIEKFKHDPNIECFLLHARAHSSGLNLVNASHVILCEPTINTALELQAIARVDRIGQHQETNVWLYIVNDTVEKSIHQLSVRRRMEHLDQSIIAESNSEHKYVDIEKKIEEANSIQLNQTCYINLLAKGGISGEEVASSDLWECLFGNRQRIKLGIS</sequence>
<dbReference type="GO" id="GO:0005634">
    <property type="term" value="C:nucleus"/>
    <property type="evidence" value="ECO:0007669"/>
    <property type="project" value="TreeGrafter"/>
</dbReference>
<dbReference type="PROSITE" id="PS51194">
    <property type="entry name" value="HELICASE_CTER"/>
    <property type="match status" value="1"/>
</dbReference>
<dbReference type="GO" id="GO:0008270">
    <property type="term" value="F:zinc ion binding"/>
    <property type="evidence" value="ECO:0007669"/>
    <property type="project" value="UniProtKB-KW"/>
</dbReference>
<keyword evidence="13" id="KW-1185">Reference proteome</keyword>
<evidence type="ECO:0000313" key="12">
    <source>
        <dbReference type="EMBL" id="RKF56708.1"/>
    </source>
</evidence>
<dbReference type="InterPro" id="IPR038718">
    <property type="entry name" value="SNF2-like_sf"/>
</dbReference>
<dbReference type="CDD" id="cd18070">
    <property type="entry name" value="DEXQc_SHPRH"/>
    <property type="match status" value="1"/>
</dbReference>
<keyword evidence="12" id="KW-0347">Helicase</keyword>
<reference evidence="12 13" key="1">
    <citation type="journal article" date="2018" name="BMC Genomics">
        <title>Comparative genome analyses reveal sequence features reflecting distinct modes of host-adaptation between dicot and monocot powdery mildew.</title>
        <authorList>
            <person name="Wu Y."/>
            <person name="Ma X."/>
            <person name="Pan Z."/>
            <person name="Kale S.D."/>
            <person name="Song Y."/>
            <person name="King H."/>
            <person name="Zhang Q."/>
            <person name="Presley C."/>
            <person name="Deng X."/>
            <person name="Wei C.I."/>
            <person name="Xiao S."/>
        </authorList>
    </citation>
    <scope>NUCLEOTIDE SEQUENCE [LARGE SCALE GENOMIC DNA]</scope>
    <source>
        <strain evidence="12">UMSG2</strain>
    </source>
</reference>
<keyword evidence="5" id="KW-0862">Zinc</keyword>
<dbReference type="SUPFAM" id="SSF57850">
    <property type="entry name" value="RING/U-box"/>
    <property type="match status" value="1"/>
</dbReference>
<dbReference type="Pfam" id="PF00271">
    <property type="entry name" value="Helicase_C"/>
    <property type="match status" value="1"/>
</dbReference>
<dbReference type="EMBL" id="MCFK01007951">
    <property type="protein sequence ID" value="RKF56708.1"/>
    <property type="molecule type" value="Genomic_DNA"/>
</dbReference>
<keyword evidence="4" id="KW-0378">Hydrolase</keyword>
<dbReference type="PANTHER" id="PTHR45865:SF1">
    <property type="entry name" value="E3 UBIQUITIN-PROTEIN LIGASE SHPRH"/>
    <property type="match status" value="1"/>
</dbReference>
<dbReference type="SMART" id="SM00184">
    <property type="entry name" value="RING"/>
    <property type="match status" value="1"/>
</dbReference>
<dbReference type="GO" id="GO:0004386">
    <property type="term" value="F:helicase activity"/>
    <property type="evidence" value="ECO:0007669"/>
    <property type="project" value="UniProtKB-KW"/>
</dbReference>
<dbReference type="GO" id="GO:0006974">
    <property type="term" value="P:DNA damage response"/>
    <property type="evidence" value="ECO:0007669"/>
    <property type="project" value="TreeGrafter"/>
</dbReference>
<dbReference type="InterPro" id="IPR013083">
    <property type="entry name" value="Znf_RING/FYVE/PHD"/>
</dbReference>
<feature type="coiled-coil region" evidence="8">
    <location>
        <begin position="996"/>
        <end position="1030"/>
    </location>
</feature>
<dbReference type="CDD" id="cd18793">
    <property type="entry name" value="SF2_C_SNF"/>
    <property type="match status" value="1"/>
</dbReference>
<dbReference type="Proteomes" id="UP000286134">
    <property type="component" value="Unassembled WGS sequence"/>
</dbReference>
<proteinExistence type="predicted"/>
<dbReference type="PANTHER" id="PTHR45865">
    <property type="entry name" value="E3 UBIQUITIN-PROTEIN LIGASE SHPRH FAMILY MEMBER"/>
    <property type="match status" value="1"/>
</dbReference>
<dbReference type="Pfam" id="PF00176">
    <property type="entry name" value="SNF2-rel_dom"/>
    <property type="match status" value="1"/>
</dbReference>
<dbReference type="Pfam" id="PF26021">
    <property type="entry name" value="Ferritin_C144_05"/>
    <property type="match status" value="1"/>
</dbReference>
<dbReference type="Gene3D" id="3.30.40.10">
    <property type="entry name" value="Zinc/RING finger domain, C3HC4 (zinc finger)"/>
    <property type="match status" value="1"/>
</dbReference>
<keyword evidence="3 7" id="KW-0863">Zinc-finger</keyword>
<dbReference type="InterPro" id="IPR001841">
    <property type="entry name" value="Znf_RING"/>
</dbReference>
<dbReference type="GO" id="GO:0005524">
    <property type="term" value="F:ATP binding"/>
    <property type="evidence" value="ECO:0007669"/>
    <property type="project" value="InterPro"/>
</dbReference>
<dbReference type="InterPro" id="IPR000330">
    <property type="entry name" value="SNF2_N"/>
</dbReference>
<feature type="domain" description="RING-type" evidence="9">
    <location>
        <begin position="1107"/>
        <end position="1145"/>
    </location>
</feature>
<dbReference type="Gene3D" id="3.40.50.10810">
    <property type="entry name" value="Tandem AAA-ATPase domain"/>
    <property type="match status" value="1"/>
</dbReference>
<organism evidence="12 13">
    <name type="scientific">Erysiphe neolycopersici</name>
    <dbReference type="NCBI Taxonomy" id="212602"/>
    <lineage>
        <taxon>Eukaryota</taxon>
        <taxon>Fungi</taxon>
        <taxon>Dikarya</taxon>
        <taxon>Ascomycota</taxon>
        <taxon>Pezizomycotina</taxon>
        <taxon>Leotiomycetes</taxon>
        <taxon>Erysiphales</taxon>
        <taxon>Erysiphaceae</taxon>
        <taxon>Erysiphe</taxon>
    </lineage>
</organism>
<dbReference type="Gene3D" id="3.40.50.300">
    <property type="entry name" value="P-loop containing nucleotide triphosphate hydrolases"/>
    <property type="match status" value="1"/>
</dbReference>
<dbReference type="InterPro" id="IPR059033">
    <property type="entry name" value="C144_05_dom"/>
</dbReference>
<dbReference type="GO" id="GO:0061630">
    <property type="term" value="F:ubiquitin protein ligase activity"/>
    <property type="evidence" value="ECO:0007669"/>
    <property type="project" value="TreeGrafter"/>
</dbReference>
<feature type="domain" description="Helicase ATP-binding" evidence="10">
    <location>
        <begin position="308"/>
        <end position="510"/>
    </location>
</feature>
<dbReference type="PROSITE" id="PS51192">
    <property type="entry name" value="HELICASE_ATP_BIND_1"/>
    <property type="match status" value="1"/>
</dbReference>
<dbReference type="OrthoDB" id="5330228at2759"/>